<feature type="transmembrane region" description="Helical" evidence="8">
    <location>
        <begin position="55"/>
        <end position="77"/>
    </location>
</feature>
<dbReference type="PANTHER" id="PTHR21716:SF53">
    <property type="entry name" value="PERMEASE PERM-RELATED"/>
    <property type="match status" value="1"/>
</dbReference>
<dbReference type="GO" id="GO:0055085">
    <property type="term" value="P:transmembrane transport"/>
    <property type="evidence" value="ECO:0007669"/>
    <property type="project" value="TreeGrafter"/>
</dbReference>
<dbReference type="PANTHER" id="PTHR21716">
    <property type="entry name" value="TRANSMEMBRANE PROTEIN"/>
    <property type="match status" value="1"/>
</dbReference>
<keyword evidence="10" id="KW-1185">Reference proteome</keyword>
<dbReference type="InterPro" id="IPR002549">
    <property type="entry name" value="AI-2E-like"/>
</dbReference>
<keyword evidence="7 8" id="KW-0472">Membrane</keyword>
<evidence type="ECO:0000256" key="2">
    <source>
        <dbReference type="ARBA" id="ARBA00009773"/>
    </source>
</evidence>
<name>A0A0X8FME9_9LACT</name>
<feature type="transmembrane region" description="Helical" evidence="8">
    <location>
        <begin position="179"/>
        <end position="201"/>
    </location>
</feature>
<comment type="similarity">
    <text evidence="2">Belongs to the autoinducer-2 exporter (AI-2E) (TC 2.A.86) family.</text>
</comment>
<evidence type="ECO:0008006" key="11">
    <source>
        <dbReference type="Google" id="ProtNLM"/>
    </source>
</evidence>
<evidence type="ECO:0000256" key="6">
    <source>
        <dbReference type="ARBA" id="ARBA00022989"/>
    </source>
</evidence>
<keyword evidence="4" id="KW-1003">Cell membrane</keyword>
<dbReference type="Proteomes" id="UP000062260">
    <property type="component" value="Chromosome"/>
</dbReference>
<evidence type="ECO:0000313" key="10">
    <source>
        <dbReference type="Proteomes" id="UP000062260"/>
    </source>
</evidence>
<evidence type="ECO:0000256" key="8">
    <source>
        <dbReference type="SAM" id="Phobius"/>
    </source>
</evidence>
<evidence type="ECO:0000256" key="5">
    <source>
        <dbReference type="ARBA" id="ARBA00022692"/>
    </source>
</evidence>
<evidence type="ECO:0000256" key="4">
    <source>
        <dbReference type="ARBA" id="ARBA00022475"/>
    </source>
</evidence>
<reference evidence="10" key="2">
    <citation type="submission" date="2016-01" db="EMBL/GenBank/DDBJ databases">
        <title>Six Aerococcus type strain genome sequencing and assembly using PacBio and Illumina Hiseq.</title>
        <authorList>
            <person name="Carkaci D."/>
            <person name="Dargis R."/>
            <person name="Nielsen X.C."/>
            <person name="Skovgaard O."/>
            <person name="Fuursted K."/>
            <person name="Christensen J.J."/>
        </authorList>
    </citation>
    <scope>NUCLEOTIDE SEQUENCE [LARGE SCALE GENOMIC DNA]</scope>
    <source>
        <strain evidence="10">CCUG42038B</strain>
    </source>
</reference>
<organism evidence="9 10">
    <name type="scientific">Aerococcus urinaehominis</name>
    <dbReference type="NCBI Taxonomy" id="128944"/>
    <lineage>
        <taxon>Bacteria</taxon>
        <taxon>Bacillati</taxon>
        <taxon>Bacillota</taxon>
        <taxon>Bacilli</taxon>
        <taxon>Lactobacillales</taxon>
        <taxon>Aerococcaceae</taxon>
        <taxon>Aerococcus</taxon>
    </lineage>
</organism>
<evidence type="ECO:0000313" key="9">
    <source>
        <dbReference type="EMBL" id="AMC00023.1"/>
    </source>
</evidence>
<gene>
    <name evidence="9" type="ORF">AWM75_01580</name>
</gene>
<evidence type="ECO:0000256" key="1">
    <source>
        <dbReference type="ARBA" id="ARBA00004651"/>
    </source>
</evidence>
<feature type="transmembrane region" description="Helical" evidence="8">
    <location>
        <begin position="89"/>
        <end position="113"/>
    </location>
</feature>
<evidence type="ECO:0000256" key="7">
    <source>
        <dbReference type="ARBA" id="ARBA00023136"/>
    </source>
</evidence>
<dbReference type="STRING" id="128944.AWM75_01580"/>
<dbReference type="Pfam" id="PF01594">
    <property type="entry name" value="AI-2E_transport"/>
    <property type="match status" value="1"/>
</dbReference>
<evidence type="ECO:0000256" key="3">
    <source>
        <dbReference type="ARBA" id="ARBA00022448"/>
    </source>
</evidence>
<sequence>MAQYEKSGNSFENSWFYRILIDNRYTVTLYVLIVISILIWLVRRLEFAYQPVFDILGIIILPIAIAAVFYYLTVPLVNKLEKKGISRLVGAIIVLVLIALALVGLISLIPGLIGQGEEFLADWQSIWHQYEKVVESAIGAAWYSELQVLIDDFLNDAAKFDSINWSDLANQTIERLGSILGTVTKVGVALVAAPIILFYMFKDGRQWTENAKQLIPVRIRPQTIRLFSEMNVQISQYIRGQILVALSVAVMFVIGYAVIGLRYGTVIGIAAGFLNVIPYLGSFLGMIPAIIVAIVMGPAMLVKVLLVFAIEQTIEARIISPQILGSNLEIHPVTIMLLLIIGGSYFGVVGVIIIIPVYAVLKVIVQHFFTWYQQVSGLYEEDHNHEINR</sequence>
<feature type="transmembrane region" description="Helical" evidence="8">
    <location>
        <begin position="330"/>
        <end position="361"/>
    </location>
</feature>
<dbReference type="EMBL" id="CP014163">
    <property type="protein sequence ID" value="AMC00023.1"/>
    <property type="molecule type" value="Genomic_DNA"/>
</dbReference>
<comment type="subcellular location">
    <subcellularLocation>
        <location evidence="1">Cell membrane</location>
        <topology evidence="1">Multi-pass membrane protein</topology>
    </subcellularLocation>
</comment>
<dbReference type="AlphaFoldDB" id="A0A0X8FME9"/>
<feature type="transmembrane region" description="Helical" evidence="8">
    <location>
        <begin position="25"/>
        <end position="43"/>
    </location>
</feature>
<keyword evidence="3" id="KW-0813">Transport</keyword>
<dbReference type="KEGG" id="auh:AWM75_01580"/>
<protein>
    <recommendedName>
        <fullName evidence="11">Permease</fullName>
    </recommendedName>
</protein>
<accession>A0A0X8FME9</accession>
<reference evidence="9 10" key="1">
    <citation type="journal article" date="2016" name="Genome Announc.">
        <title>Complete Genome Sequences of Aerococcus christensenii CCUG 28831T, Aerococcus sanguinicola CCUG 43001T, Aerococcus urinae CCUG 36881T, Aerococcus urinaeequi CCUG 28094T, Aerococcus urinaehominis CCUG 42038 BT, and Aerococcus viridans CCUG 4311T.</title>
        <authorList>
            <person name="Carkaci D."/>
            <person name="Dargis R."/>
            <person name="Nielsen X.C."/>
            <person name="Skovgaard O."/>
            <person name="Fuursted K."/>
            <person name="Christensen J.J."/>
        </authorList>
    </citation>
    <scope>NUCLEOTIDE SEQUENCE [LARGE SCALE GENOMIC DNA]</scope>
    <source>
        <strain evidence="9 10">CCUG42038B</strain>
    </source>
</reference>
<keyword evidence="5 8" id="KW-0812">Transmembrane</keyword>
<keyword evidence="6 8" id="KW-1133">Transmembrane helix</keyword>
<feature type="transmembrane region" description="Helical" evidence="8">
    <location>
        <begin position="240"/>
        <end position="259"/>
    </location>
</feature>
<dbReference type="GO" id="GO:0005886">
    <property type="term" value="C:plasma membrane"/>
    <property type="evidence" value="ECO:0007669"/>
    <property type="project" value="UniProtKB-SubCell"/>
</dbReference>
<proteinExistence type="inferred from homology"/>
<feature type="transmembrane region" description="Helical" evidence="8">
    <location>
        <begin position="289"/>
        <end position="310"/>
    </location>
</feature>